<dbReference type="GeneID" id="7330042"/>
<protein>
    <submittedName>
        <fullName evidence="1">Uncharacterized protein</fullName>
    </submittedName>
</protein>
<dbReference type="RefSeq" id="WP_010918494.1">
    <property type="nucleotide sequence ID" value="NC_011916.1"/>
</dbReference>
<evidence type="ECO:0000313" key="2">
    <source>
        <dbReference type="Proteomes" id="UP000001364"/>
    </source>
</evidence>
<gene>
    <name evidence="1" type="ordered locus">CCNA_00643</name>
</gene>
<dbReference type="KEGG" id="ccs:CCNA_00643"/>
<keyword evidence="2" id="KW-1185">Reference proteome</keyword>
<proteinExistence type="predicted"/>
<dbReference type="EMBL" id="CP001340">
    <property type="protein sequence ID" value="ACL94108.1"/>
    <property type="molecule type" value="Genomic_DNA"/>
</dbReference>
<name>A0A0H3C487_CAUVN</name>
<dbReference type="HOGENOM" id="CLU_3150845_0_0_5"/>
<organism evidence="1 2">
    <name type="scientific">Caulobacter vibrioides (strain NA1000 / CB15N)</name>
    <name type="common">Caulobacter crescentus</name>
    <dbReference type="NCBI Taxonomy" id="565050"/>
    <lineage>
        <taxon>Bacteria</taxon>
        <taxon>Pseudomonadati</taxon>
        <taxon>Pseudomonadota</taxon>
        <taxon>Alphaproteobacteria</taxon>
        <taxon>Caulobacterales</taxon>
        <taxon>Caulobacteraceae</taxon>
        <taxon>Caulobacter</taxon>
    </lineage>
</organism>
<evidence type="ECO:0000313" key="1">
    <source>
        <dbReference type="EMBL" id="ACL94108.1"/>
    </source>
</evidence>
<dbReference type="Proteomes" id="UP000001364">
    <property type="component" value="Chromosome"/>
</dbReference>
<sequence>MLGRDERPCVTKASFRISVARAASTFGRQLAPVRGDGVGGILDSSNWV</sequence>
<dbReference type="RefSeq" id="YP_002516016.1">
    <property type="nucleotide sequence ID" value="NC_011916.1"/>
</dbReference>
<reference evidence="1 2" key="1">
    <citation type="journal article" date="2010" name="J. Bacteriol.">
        <title>The genetic basis of laboratory adaptation in Caulobacter crescentus.</title>
        <authorList>
            <person name="Marks M.E."/>
            <person name="Castro-Rojas C.M."/>
            <person name="Teiling C."/>
            <person name="Du L."/>
            <person name="Kapatral V."/>
            <person name="Walunas T.L."/>
            <person name="Crosson S."/>
        </authorList>
    </citation>
    <scope>NUCLEOTIDE SEQUENCE [LARGE SCALE GENOMIC DNA]</scope>
    <source>
        <strain evidence="2">NA1000 / CB15N</strain>
    </source>
</reference>
<dbReference type="AlphaFoldDB" id="A0A0H3C487"/>
<accession>A0A0H3C487</accession>